<dbReference type="EMBL" id="JAGRRH010000017">
    <property type="protein sequence ID" value="KAG7351713.1"/>
    <property type="molecule type" value="Genomic_DNA"/>
</dbReference>
<feature type="compositionally biased region" description="Pro residues" evidence="1">
    <location>
        <begin position="288"/>
        <end position="299"/>
    </location>
</feature>
<feature type="compositionally biased region" description="Low complexity" evidence="1">
    <location>
        <begin position="300"/>
        <end position="311"/>
    </location>
</feature>
<evidence type="ECO:0000313" key="3">
    <source>
        <dbReference type="EMBL" id="KAG7351713.1"/>
    </source>
</evidence>
<proteinExistence type="predicted"/>
<protein>
    <submittedName>
        <fullName evidence="3">Uncharacterized protein</fullName>
    </submittedName>
</protein>
<reference evidence="3" key="2">
    <citation type="submission" date="2021-04" db="EMBL/GenBank/DDBJ databases">
        <authorList>
            <person name="Podell S."/>
        </authorList>
    </citation>
    <scope>NUCLEOTIDE SEQUENCE</scope>
    <source>
        <strain evidence="3">Hildebrandi</strain>
    </source>
</reference>
<feature type="compositionally biased region" description="Pro residues" evidence="1">
    <location>
        <begin position="242"/>
        <end position="264"/>
    </location>
</feature>
<dbReference type="AlphaFoldDB" id="A0A9K3KXN1"/>
<organism evidence="3 4">
    <name type="scientific">Nitzschia inconspicua</name>
    <dbReference type="NCBI Taxonomy" id="303405"/>
    <lineage>
        <taxon>Eukaryota</taxon>
        <taxon>Sar</taxon>
        <taxon>Stramenopiles</taxon>
        <taxon>Ochrophyta</taxon>
        <taxon>Bacillariophyta</taxon>
        <taxon>Bacillariophyceae</taxon>
        <taxon>Bacillariophycidae</taxon>
        <taxon>Bacillariales</taxon>
        <taxon>Bacillariaceae</taxon>
        <taxon>Nitzschia</taxon>
    </lineage>
</organism>
<dbReference type="Proteomes" id="UP000693970">
    <property type="component" value="Unassembled WGS sequence"/>
</dbReference>
<evidence type="ECO:0000256" key="1">
    <source>
        <dbReference type="SAM" id="MobiDB-lite"/>
    </source>
</evidence>
<reference evidence="3" key="1">
    <citation type="journal article" date="2021" name="Sci. Rep.">
        <title>Diploid genomic architecture of Nitzschia inconspicua, an elite biomass production diatom.</title>
        <authorList>
            <person name="Oliver A."/>
            <person name="Podell S."/>
            <person name="Pinowska A."/>
            <person name="Traller J.C."/>
            <person name="Smith S.R."/>
            <person name="McClure R."/>
            <person name="Beliaev A."/>
            <person name="Bohutskyi P."/>
            <person name="Hill E.A."/>
            <person name="Rabines A."/>
            <person name="Zheng H."/>
            <person name="Allen L.Z."/>
            <person name="Kuo A."/>
            <person name="Grigoriev I.V."/>
            <person name="Allen A.E."/>
            <person name="Hazlebeck D."/>
            <person name="Allen E.E."/>
        </authorList>
    </citation>
    <scope>NUCLEOTIDE SEQUENCE</scope>
    <source>
        <strain evidence="3">Hildebrandi</strain>
    </source>
</reference>
<feature type="compositionally biased region" description="Pro residues" evidence="1">
    <location>
        <begin position="183"/>
        <end position="194"/>
    </location>
</feature>
<dbReference type="OrthoDB" id="129167at2759"/>
<feature type="compositionally biased region" description="Pro residues" evidence="1">
    <location>
        <begin position="207"/>
        <end position="229"/>
    </location>
</feature>
<comment type="caution">
    <text evidence="3">The sequence shown here is derived from an EMBL/GenBank/DDBJ whole genome shotgun (WGS) entry which is preliminary data.</text>
</comment>
<feature type="compositionally biased region" description="Polar residues" evidence="1">
    <location>
        <begin position="83"/>
        <end position="108"/>
    </location>
</feature>
<feature type="signal peptide" evidence="2">
    <location>
        <begin position="1"/>
        <end position="28"/>
    </location>
</feature>
<feature type="compositionally biased region" description="Low complexity" evidence="1">
    <location>
        <begin position="110"/>
        <end position="136"/>
    </location>
</feature>
<keyword evidence="4" id="KW-1185">Reference proteome</keyword>
<feature type="chain" id="PRO_5039924290" evidence="2">
    <location>
        <begin position="29"/>
        <end position="522"/>
    </location>
</feature>
<accession>A0A9K3KXN1</accession>
<feature type="compositionally biased region" description="Pro residues" evidence="1">
    <location>
        <begin position="312"/>
        <end position="334"/>
    </location>
</feature>
<feature type="compositionally biased region" description="Low complexity" evidence="1">
    <location>
        <begin position="275"/>
        <end position="287"/>
    </location>
</feature>
<gene>
    <name evidence="3" type="ORF">IV203_007761</name>
</gene>
<name>A0A9K3KXN1_9STRA</name>
<feature type="compositionally biased region" description="Pro residues" evidence="1">
    <location>
        <begin position="149"/>
        <end position="159"/>
    </location>
</feature>
<keyword evidence="2" id="KW-0732">Signal</keyword>
<feature type="compositionally biased region" description="Polar residues" evidence="1">
    <location>
        <begin position="338"/>
        <end position="350"/>
    </location>
</feature>
<feature type="region of interest" description="Disordered" evidence="1">
    <location>
        <begin position="64"/>
        <end position="350"/>
    </location>
</feature>
<sequence length="522" mass="55768">MKPPIVSRLASGAVLSLILLPLDSRVTALEVNTCVAFCAKTGIPNCVSFCRFFHRTPTENGPIILDRDNGNTNETDIIPDDVTNFSSTDSDISTEEATQSLQNDNEQITPRLELSDPPSLSLSPTITPSTPSDWTSNIPSVVPTIAPISRPPTRGPTPLPSTDVPSFIPTELPRQPTSAPTPLSRPPTQAPTPLPSTEVPSSIPTELPLPPTIAPTPLSRPPTQAPTPLPSTEVPSSIPTELPLPPTIAPTPFSRPPTRSPTPLPSTEVPSSISTELPLQPTTAPTPLSRPPTQPPTPFPSTEVPSSSPTELPLPPTIAPTPLSRPPTRSPTPLPSTEVPSSIPTEIRTLPTSIPIQESAIVPDCRFERKVGYQCGDHTFVCNADQYFAALEVCNAQPVPPGGSLYDWKDIGRCENNESVLVTVTVDHNATTPTHGCWCQQMHRGVTTPTHELGSAFPENVLCPNGEYVSSYVCYFPTQGGSSFKVLQQGDENGSAVTEKCTGYQLRDSLPPVQRAVIRNPS</sequence>
<evidence type="ECO:0000256" key="2">
    <source>
        <dbReference type="SAM" id="SignalP"/>
    </source>
</evidence>
<evidence type="ECO:0000313" key="4">
    <source>
        <dbReference type="Proteomes" id="UP000693970"/>
    </source>
</evidence>